<feature type="compositionally biased region" description="Low complexity" evidence="1">
    <location>
        <begin position="317"/>
        <end position="333"/>
    </location>
</feature>
<gene>
    <name evidence="2" type="ORF">EX895_005802</name>
</gene>
<dbReference type="RefSeq" id="XP_029736707.1">
    <property type="nucleotide sequence ID" value="XM_029886394.1"/>
</dbReference>
<dbReference type="AlphaFoldDB" id="A0A4U7KP54"/>
<evidence type="ECO:0008006" key="4">
    <source>
        <dbReference type="Google" id="ProtNLM"/>
    </source>
</evidence>
<protein>
    <recommendedName>
        <fullName evidence="4">Allergen</fullName>
    </recommendedName>
</protein>
<feature type="compositionally biased region" description="Basic and acidic residues" evidence="1">
    <location>
        <begin position="95"/>
        <end position="105"/>
    </location>
</feature>
<dbReference type="OrthoDB" id="2118965at2759"/>
<dbReference type="PANTHER" id="PTHR38703">
    <property type="entry name" value="CHROMOSOME 8, WHOLE GENOME SHOTGUN SEQUENCE"/>
    <property type="match status" value="1"/>
</dbReference>
<proteinExistence type="predicted"/>
<sequence length="333" mass="36755">MNTVKKVLSRKSQSGDDSSDDGRLSSSTAPTSNPGSPASRQKEFNSVDSVTAGHHSTRTTKPSTTEKIENKIEHGLGRSSDVHATDGSIRHKHGHDVNSSKHLDLNSGKVDQDVQHLAAVTHETHQRHEVEEVQRQREHERHVHHVQHHVQPVLDSEHSAEKVHSKIHPVTKVHETHASTDKDAALLTSVAGKHQDQYTEAPVHRQVVDKGEIVNENLHHHIHNVVQPVIEKDSHEYHRIQTVIPTHVVTHEAPIVHESTQHKPVSKDEFLSGGGSLDNKLRSVHEANLLNTGKCDRKVDGVAEKLERELGLKSSITPTTGATKNTTSTTTAI</sequence>
<accession>A0A4U7KP54</accession>
<organism evidence="2 3">
    <name type="scientific">Sporisorium graminicola</name>
    <dbReference type="NCBI Taxonomy" id="280036"/>
    <lineage>
        <taxon>Eukaryota</taxon>
        <taxon>Fungi</taxon>
        <taxon>Dikarya</taxon>
        <taxon>Basidiomycota</taxon>
        <taxon>Ustilaginomycotina</taxon>
        <taxon>Ustilaginomycetes</taxon>
        <taxon>Ustilaginales</taxon>
        <taxon>Ustilaginaceae</taxon>
        <taxon>Sporisorium</taxon>
    </lineage>
</organism>
<dbReference type="PANTHER" id="PTHR38703:SF1">
    <property type="entry name" value="ALLERGEN"/>
    <property type="match status" value="1"/>
</dbReference>
<dbReference type="EMBL" id="SRRM01000021">
    <property type="protein sequence ID" value="TKY84722.1"/>
    <property type="molecule type" value="Genomic_DNA"/>
</dbReference>
<evidence type="ECO:0000313" key="2">
    <source>
        <dbReference type="EMBL" id="TKY84722.1"/>
    </source>
</evidence>
<feature type="region of interest" description="Disordered" evidence="1">
    <location>
        <begin position="1"/>
        <end position="105"/>
    </location>
</feature>
<name>A0A4U7KP54_9BASI</name>
<keyword evidence="3" id="KW-1185">Reference proteome</keyword>
<comment type="caution">
    <text evidence="2">The sequence shown here is derived from an EMBL/GenBank/DDBJ whole genome shotgun (WGS) entry which is preliminary data.</text>
</comment>
<feature type="region of interest" description="Disordered" evidence="1">
    <location>
        <begin position="314"/>
        <end position="333"/>
    </location>
</feature>
<feature type="compositionally biased region" description="Polar residues" evidence="1">
    <location>
        <begin position="28"/>
        <end position="39"/>
    </location>
</feature>
<reference evidence="2 3" key="1">
    <citation type="submission" date="2019-05" db="EMBL/GenBank/DDBJ databases">
        <title>Sporisorium graminicola CBS 10092 draft sequencing and annotation.</title>
        <authorList>
            <person name="Solano-Gonzalez S."/>
            <person name="Caddick M.X."/>
            <person name="Darby A."/>
        </authorList>
    </citation>
    <scope>NUCLEOTIDE SEQUENCE [LARGE SCALE GENOMIC DNA]</scope>
    <source>
        <strain evidence="2 3">CBS 10092</strain>
    </source>
</reference>
<dbReference type="KEGG" id="sgra:EX895_005802"/>
<dbReference type="Proteomes" id="UP000306050">
    <property type="component" value="Chromosome SGRAM_8"/>
</dbReference>
<evidence type="ECO:0000313" key="3">
    <source>
        <dbReference type="Proteomes" id="UP000306050"/>
    </source>
</evidence>
<evidence type="ECO:0000256" key="1">
    <source>
        <dbReference type="SAM" id="MobiDB-lite"/>
    </source>
</evidence>
<feature type="compositionally biased region" description="Basic and acidic residues" evidence="1">
    <location>
        <begin position="64"/>
        <end position="84"/>
    </location>
</feature>
<dbReference type="GeneID" id="40728697"/>